<sequence>MCQLFISKIEDMGSGFSKSIFLYSSDILSFILCVCVDEKGFFCNAVKNYCPVTA</sequence>
<proteinExistence type="predicted"/>
<reference evidence="1 2" key="1">
    <citation type="submission" date="2011-12" db="EMBL/GenBank/DDBJ databases">
        <authorList>
            <person name="Brinkac L."/>
            <person name="Radune D."/>
            <person name="Sanka R."/>
            <person name="Selengut J."/>
            <person name="DebRoy C."/>
            <person name="Feng P."/>
            <person name="Fratamico P.M."/>
            <person name="Kapur V."/>
            <person name="Kariyawasam S."/>
            <person name="Losada L."/>
            <person name="Nierman W.C."/>
            <person name="Nelson K."/>
        </authorList>
    </citation>
    <scope>NUCLEOTIDE SEQUENCE [LARGE SCALE GENOMIC DNA]</scope>
    <source>
        <strain evidence="1 2">97.0246</strain>
    </source>
</reference>
<evidence type="ECO:0000313" key="2">
    <source>
        <dbReference type="Proteomes" id="UP000004454"/>
    </source>
</evidence>
<comment type="caution">
    <text evidence="1">The sequence shown here is derived from an EMBL/GenBank/DDBJ whole genome shotgun (WGS) entry which is preliminary data.</text>
</comment>
<protein>
    <submittedName>
        <fullName evidence="1">Uncharacterized protein</fullName>
    </submittedName>
</protein>
<organism evidence="1 2">
    <name type="scientific">Escherichia coli 97.0246</name>
    <dbReference type="NCBI Taxonomy" id="869670"/>
    <lineage>
        <taxon>Bacteria</taxon>
        <taxon>Pseudomonadati</taxon>
        <taxon>Pseudomonadota</taxon>
        <taxon>Gammaproteobacteria</taxon>
        <taxon>Enterobacterales</taxon>
        <taxon>Enterobacteriaceae</taxon>
        <taxon>Escherichia</taxon>
    </lineage>
</organism>
<dbReference type="AlphaFoldDB" id="A0A8E0FI63"/>
<name>A0A8E0FI63_ECOLX</name>
<dbReference type="Proteomes" id="UP000004454">
    <property type="component" value="Unassembled WGS sequence"/>
</dbReference>
<dbReference type="EMBL" id="AEZJ02000045">
    <property type="protein sequence ID" value="EIG90344.1"/>
    <property type="molecule type" value="Genomic_DNA"/>
</dbReference>
<evidence type="ECO:0000313" key="1">
    <source>
        <dbReference type="EMBL" id="EIG90344.1"/>
    </source>
</evidence>
<gene>
    <name evidence="1" type="ORF">EC970246_3852</name>
</gene>
<accession>A0A8E0FI63</accession>